<protein>
    <recommendedName>
        <fullName evidence="3">Reverse transcriptase</fullName>
    </recommendedName>
</protein>
<dbReference type="Proteomes" id="UP001274896">
    <property type="component" value="Unassembled WGS sequence"/>
</dbReference>
<dbReference type="InterPro" id="IPR051320">
    <property type="entry name" value="Viral_Replic_Matur_Polypro"/>
</dbReference>
<dbReference type="InterPro" id="IPR043128">
    <property type="entry name" value="Rev_trsase/Diguanyl_cyclase"/>
</dbReference>
<evidence type="ECO:0000313" key="2">
    <source>
        <dbReference type="Proteomes" id="UP001274896"/>
    </source>
</evidence>
<evidence type="ECO:0008006" key="3">
    <source>
        <dbReference type="Google" id="ProtNLM"/>
    </source>
</evidence>
<evidence type="ECO:0000313" key="1">
    <source>
        <dbReference type="EMBL" id="KAK3518608.1"/>
    </source>
</evidence>
<dbReference type="EMBL" id="JAUCMX010000017">
    <property type="protein sequence ID" value="KAK3518608.1"/>
    <property type="molecule type" value="Genomic_DNA"/>
</dbReference>
<dbReference type="PANTHER" id="PTHR33064:SF37">
    <property type="entry name" value="RIBONUCLEASE H"/>
    <property type="match status" value="1"/>
</dbReference>
<gene>
    <name evidence="1" type="ORF">QTP70_005521</name>
</gene>
<dbReference type="AlphaFoldDB" id="A0AAE0UUY0"/>
<sequence length="122" mass="13602">MAFAKSVMKAETCHFHSDTVSFLGFIVSAGSIQMDPAKVEAVKDWPVTETRKALQQFLGFVNFYQRFIQGYLSLAHSISSPLQRRGLTPFQVVYGYQPPLFESQEKESSVPSARAPLLDGVI</sequence>
<keyword evidence="2" id="KW-1185">Reference proteome</keyword>
<organism evidence="1 2">
    <name type="scientific">Hemibagrus guttatus</name>
    <dbReference type="NCBI Taxonomy" id="175788"/>
    <lineage>
        <taxon>Eukaryota</taxon>
        <taxon>Metazoa</taxon>
        <taxon>Chordata</taxon>
        <taxon>Craniata</taxon>
        <taxon>Vertebrata</taxon>
        <taxon>Euteleostomi</taxon>
        <taxon>Actinopterygii</taxon>
        <taxon>Neopterygii</taxon>
        <taxon>Teleostei</taxon>
        <taxon>Ostariophysi</taxon>
        <taxon>Siluriformes</taxon>
        <taxon>Bagridae</taxon>
        <taxon>Hemibagrus</taxon>
    </lineage>
</organism>
<accession>A0AAE0UUY0</accession>
<dbReference type="SUPFAM" id="SSF56672">
    <property type="entry name" value="DNA/RNA polymerases"/>
    <property type="match status" value="1"/>
</dbReference>
<dbReference type="PANTHER" id="PTHR33064">
    <property type="entry name" value="POL PROTEIN"/>
    <property type="match status" value="1"/>
</dbReference>
<dbReference type="InterPro" id="IPR043502">
    <property type="entry name" value="DNA/RNA_pol_sf"/>
</dbReference>
<proteinExistence type="predicted"/>
<reference evidence="1" key="1">
    <citation type="submission" date="2023-06" db="EMBL/GenBank/DDBJ databases">
        <title>Male Hemibagrus guttatus genome.</title>
        <authorList>
            <person name="Bian C."/>
        </authorList>
    </citation>
    <scope>NUCLEOTIDE SEQUENCE</scope>
    <source>
        <strain evidence="1">Male_cb2023</strain>
        <tissue evidence="1">Muscle</tissue>
    </source>
</reference>
<name>A0AAE0UUY0_9TELE</name>
<dbReference type="Gene3D" id="3.30.70.270">
    <property type="match status" value="1"/>
</dbReference>
<comment type="caution">
    <text evidence="1">The sequence shown here is derived from an EMBL/GenBank/DDBJ whole genome shotgun (WGS) entry which is preliminary data.</text>
</comment>